<evidence type="ECO:0008006" key="3">
    <source>
        <dbReference type="Google" id="ProtNLM"/>
    </source>
</evidence>
<gene>
    <name evidence="1" type="ORF">H8S45_13945</name>
</gene>
<dbReference type="EMBL" id="JACOPL010000019">
    <property type="protein sequence ID" value="MBC5726555.1"/>
    <property type="molecule type" value="Genomic_DNA"/>
</dbReference>
<dbReference type="AlphaFoldDB" id="A0A923RZR9"/>
<reference evidence="1" key="1">
    <citation type="submission" date="2020-08" db="EMBL/GenBank/DDBJ databases">
        <title>Genome public.</title>
        <authorList>
            <person name="Liu C."/>
            <person name="Sun Q."/>
        </authorList>
    </citation>
    <scope>NUCLEOTIDE SEQUENCE</scope>
    <source>
        <strain evidence="1">NSJ-28</strain>
    </source>
</reference>
<dbReference type="RefSeq" id="WP_153802394.1">
    <property type="nucleotide sequence ID" value="NZ_JACOPL010000019.1"/>
</dbReference>
<sequence>MEDRRGCRKKDQLPCTELEWAQIEIEQLKHKLCLAEIEDTLLRLSELEKKENAQK</sequence>
<dbReference type="Proteomes" id="UP000606499">
    <property type="component" value="Unassembled WGS sequence"/>
</dbReference>
<comment type="caution">
    <text evidence="1">The sequence shown here is derived from an EMBL/GenBank/DDBJ whole genome shotgun (WGS) entry which is preliminary data.</text>
</comment>
<organism evidence="1 2">
    <name type="scientific">Agathobaculum faecis</name>
    <dbReference type="NCBI Taxonomy" id="2763013"/>
    <lineage>
        <taxon>Bacteria</taxon>
        <taxon>Bacillati</taxon>
        <taxon>Bacillota</taxon>
        <taxon>Clostridia</taxon>
        <taxon>Eubacteriales</taxon>
        <taxon>Butyricicoccaceae</taxon>
        <taxon>Agathobaculum</taxon>
    </lineage>
</organism>
<accession>A0A923RZR9</accession>
<proteinExistence type="predicted"/>
<protein>
    <recommendedName>
        <fullName evidence="3">Transposase</fullName>
    </recommendedName>
</protein>
<evidence type="ECO:0000313" key="1">
    <source>
        <dbReference type="EMBL" id="MBC5726555.1"/>
    </source>
</evidence>
<evidence type="ECO:0000313" key="2">
    <source>
        <dbReference type="Proteomes" id="UP000606499"/>
    </source>
</evidence>
<keyword evidence="2" id="KW-1185">Reference proteome</keyword>
<name>A0A923RZR9_9FIRM</name>